<gene>
    <name evidence="1" type="ORF">CR513_40935</name>
</gene>
<accession>A0A371FK90</accession>
<dbReference type="AlphaFoldDB" id="A0A371FK90"/>
<reference evidence="1" key="1">
    <citation type="submission" date="2018-05" db="EMBL/GenBank/DDBJ databases">
        <title>Draft genome of Mucuna pruriens seed.</title>
        <authorList>
            <person name="Nnadi N.E."/>
            <person name="Vos R."/>
            <person name="Hasami M.H."/>
            <person name="Devisetty U.K."/>
            <person name="Aguiy J.C."/>
        </authorList>
    </citation>
    <scope>NUCLEOTIDE SEQUENCE [LARGE SCALE GENOMIC DNA]</scope>
    <source>
        <strain evidence="1">JCA_2017</strain>
    </source>
</reference>
<evidence type="ECO:0000313" key="2">
    <source>
        <dbReference type="Proteomes" id="UP000257109"/>
    </source>
</evidence>
<keyword evidence="2" id="KW-1185">Reference proteome</keyword>
<dbReference type="OrthoDB" id="1743010at2759"/>
<proteinExistence type="predicted"/>
<protein>
    <submittedName>
        <fullName evidence="1">Uncharacterized protein</fullName>
    </submittedName>
</protein>
<organism evidence="1 2">
    <name type="scientific">Mucuna pruriens</name>
    <name type="common">Velvet bean</name>
    <name type="synonym">Dolichos pruriens</name>
    <dbReference type="NCBI Taxonomy" id="157652"/>
    <lineage>
        <taxon>Eukaryota</taxon>
        <taxon>Viridiplantae</taxon>
        <taxon>Streptophyta</taxon>
        <taxon>Embryophyta</taxon>
        <taxon>Tracheophyta</taxon>
        <taxon>Spermatophyta</taxon>
        <taxon>Magnoliopsida</taxon>
        <taxon>eudicotyledons</taxon>
        <taxon>Gunneridae</taxon>
        <taxon>Pentapetalae</taxon>
        <taxon>rosids</taxon>
        <taxon>fabids</taxon>
        <taxon>Fabales</taxon>
        <taxon>Fabaceae</taxon>
        <taxon>Papilionoideae</taxon>
        <taxon>50 kb inversion clade</taxon>
        <taxon>NPAAA clade</taxon>
        <taxon>indigoferoid/millettioid clade</taxon>
        <taxon>Phaseoleae</taxon>
        <taxon>Mucuna</taxon>
    </lineage>
</organism>
<comment type="caution">
    <text evidence="1">The sequence shown here is derived from an EMBL/GenBank/DDBJ whole genome shotgun (WGS) entry which is preliminary data.</text>
</comment>
<name>A0A371FK90_MUCPR</name>
<dbReference type="Proteomes" id="UP000257109">
    <property type="component" value="Unassembled WGS sequence"/>
</dbReference>
<sequence length="203" mass="22684">MVIMFIDTLPSPYYDKVVGNVASNFTDLVVFAQSSNNIGFAKKPSQEKRKCEANAVLVESVLPRGRGKPPSPYPTQIHLKGSRSAAAYMNLPPHGDVGVTTSSNTTRPAWQNLRRNIPRMLDPILMSYMELLVLLLQQKLLAMVPLRPIQPPYPKSYDPNTNVTSMVWSLDIIEEGWLSFKEHGPNVKNNLLPTRRGPTGEDQ</sequence>
<feature type="non-terminal residue" evidence="1">
    <location>
        <position position="1"/>
    </location>
</feature>
<evidence type="ECO:0000313" key="1">
    <source>
        <dbReference type="EMBL" id="RDX78737.1"/>
    </source>
</evidence>
<dbReference type="EMBL" id="QJKJ01008764">
    <property type="protein sequence ID" value="RDX78737.1"/>
    <property type="molecule type" value="Genomic_DNA"/>
</dbReference>